<organism evidence="2 3">
    <name type="scientific">Tigriopus californicus</name>
    <name type="common">Marine copepod</name>
    <dbReference type="NCBI Taxonomy" id="6832"/>
    <lineage>
        <taxon>Eukaryota</taxon>
        <taxon>Metazoa</taxon>
        <taxon>Ecdysozoa</taxon>
        <taxon>Arthropoda</taxon>
        <taxon>Crustacea</taxon>
        <taxon>Multicrustacea</taxon>
        <taxon>Hexanauplia</taxon>
        <taxon>Copepoda</taxon>
        <taxon>Harpacticoida</taxon>
        <taxon>Harpacticidae</taxon>
        <taxon>Tigriopus</taxon>
    </lineage>
</organism>
<accession>A0A553NU95</accession>
<feature type="compositionally biased region" description="Low complexity" evidence="1">
    <location>
        <begin position="43"/>
        <end position="58"/>
    </location>
</feature>
<feature type="compositionally biased region" description="Basic residues" evidence="1">
    <location>
        <begin position="59"/>
        <end position="69"/>
    </location>
</feature>
<evidence type="ECO:0000313" key="2">
    <source>
        <dbReference type="EMBL" id="TRY69001.1"/>
    </source>
</evidence>
<proteinExistence type="predicted"/>
<dbReference type="EMBL" id="VCGU01000010">
    <property type="protein sequence ID" value="TRY69001.1"/>
    <property type="molecule type" value="Genomic_DNA"/>
</dbReference>
<keyword evidence="3" id="KW-1185">Reference proteome</keyword>
<feature type="region of interest" description="Disordered" evidence="1">
    <location>
        <begin position="18"/>
        <end position="109"/>
    </location>
</feature>
<reference evidence="2 3" key="1">
    <citation type="journal article" date="2018" name="Nat. Ecol. Evol.">
        <title>Genomic signatures of mitonuclear coevolution across populations of Tigriopus californicus.</title>
        <authorList>
            <person name="Barreto F.S."/>
            <person name="Watson E.T."/>
            <person name="Lima T.G."/>
            <person name="Willett C.S."/>
            <person name="Edmands S."/>
            <person name="Li W."/>
            <person name="Burton R.S."/>
        </authorList>
    </citation>
    <scope>NUCLEOTIDE SEQUENCE [LARGE SCALE GENOMIC DNA]</scope>
    <source>
        <strain evidence="2 3">San Diego</strain>
    </source>
</reference>
<feature type="compositionally biased region" description="Polar residues" evidence="1">
    <location>
        <begin position="97"/>
        <end position="109"/>
    </location>
</feature>
<dbReference type="Proteomes" id="UP000318571">
    <property type="component" value="Chromosome 1"/>
</dbReference>
<sequence>MGCVWSKSHRICDLEEDDVVQTGESGSNGVDHTLGKRSKKKQSNNNKSNVSKFKSFNRNFRHRAVKTKKSNSISSNGVRHNDDNENPKPVIQFQPKPDSQTPWQLSQQQTCPFPQNPALDPPVPTSDELQCPSSPRTIFSSTAIQLKIEEFVNPIPSIDSKLSLGTISETWKNRAEWMKFKAYLDGLDEGQDSMDRPMSLGRYGLFLELLVELDQADRVHQRSNEDMRSLVMRIRYHPEDFFGMERCLSGIEMGMRHKVLANCKEVEQSGTLRGGMWVFEPVYQRVLDELDMFLGNYNKTLVRQSSG</sequence>
<evidence type="ECO:0000256" key="1">
    <source>
        <dbReference type="SAM" id="MobiDB-lite"/>
    </source>
</evidence>
<evidence type="ECO:0000313" key="3">
    <source>
        <dbReference type="Proteomes" id="UP000318571"/>
    </source>
</evidence>
<comment type="caution">
    <text evidence="2">The sequence shown here is derived from an EMBL/GenBank/DDBJ whole genome shotgun (WGS) entry which is preliminary data.</text>
</comment>
<gene>
    <name evidence="2" type="ORF">TCAL_04098</name>
</gene>
<name>A0A553NU95_TIGCA</name>
<dbReference type="AlphaFoldDB" id="A0A553NU95"/>
<protein>
    <submittedName>
        <fullName evidence="2">Uncharacterized protein</fullName>
    </submittedName>
</protein>